<organism evidence="8 9">
    <name type="scientific">Sphingobium baderi</name>
    <dbReference type="NCBI Taxonomy" id="1332080"/>
    <lineage>
        <taxon>Bacteria</taxon>
        <taxon>Pseudomonadati</taxon>
        <taxon>Pseudomonadota</taxon>
        <taxon>Alphaproteobacteria</taxon>
        <taxon>Sphingomonadales</taxon>
        <taxon>Sphingomonadaceae</taxon>
        <taxon>Sphingobium</taxon>
    </lineage>
</organism>
<dbReference type="STRING" id="1332080.ATN00_18880"/>
<keyword evidence="4" id="KW-0233">DNA recombination</keyword>
<evidence type="ECO:0000313" key="9">
    <source>
        <dbReference type="Proteomes" id="UP000056968"/>
    </source>
</evidence>
<dbReference type="PROSITE" id="PS51898">
    <property type="entry name" value="TYR_RECOMBINASE"/>
    <property type="match status" value="1"/>
</dbReference>
<keyword evidence="2" id="KW-0229">DNA integration</keyword>
<accession>A0A0S3F395</accession>
<dbReference type="InterPro" id="IPR002104">
    <property type="entry name" value="Integrase_catalytic"/>
</dbReference>
<dbReference type="PANTHER" id="PTHR30349:SF64">
    <property type="entry name" value="PROPHAGE INTEGRASE INTD-RELATED"/>
    <property type="match status" value="1"/>
</dbReference>
<keyword evidence="3 5" id="KW-0238">DNA-binding</keyword>
<protein>
    <submittedName>
        <fullName evidence="8">Integrase</fullName>
    </submittedName>
</protein>
<dbReference type="InterPro" id="IPR011010">
    <property type="entry name" value="DNA_brk_join_enz"/>
</dbReference>
<dbReference type="CDD" id="cd01189">
    <property type="entry name" value="INT_ICEBs1_C_like"/>
    <property type="match status" value="1"/>
</dbReference>
<dbReference type="PROSITE" id="PS51900">
    <property type="entry name" value="CB"/>
    <property type="match status" value="1"/>
</dbReference>
<dbReference type="InterPro" id="IPR050090">
    <property type="entry name" value="Tyrosine_recombinase_XerCD"/>
</dbReference>
<dbReference type="GO" id="GO:0003677">
    <property type="term" value="F:DNA binding"/>
    <property type="evidence" value="ECO:0007669"/>
    <property type="project" value="UniProtKB-UniRule"/>
</dbReference>
<name>A0A0S3F395_9SPHN</name>
<dbReference type="KEGG" id="sbd:ATN00_18880"/>
<evidence type="ECO:0000256" key="3">
    <source>
        <dbReference type="ARBA" id="ARBA00023125"/>
    </source>
</evidence>
<feature type="domain" description="Core-binding (CB)" evidence="7">
    <location>
        <begin position="65"/>
        <end position="147"/>
    </location>
</feature>
<reference evidence="8 9" key="1">
    <citation type="submission" date="2015-11" db="EMBL/GenBank/DDBJ databases">
        <title>A Two-component Flavoprotein Monooxygenase System MeaXY Responsible for para-Hydroxylation of 2-Methyl-6-ethylaniline and 2,6-Diethylaniline in Sphingobium baderi DE-13.</title>
        <authorList>
            <person name="Cheng M."/>
            <person name="Meng Q."/>
            <person name="Yang Y."/>
            <person name="Chu C."/>
            <person name="Yan X."/>
            <person name="He J."/>
            <person name="Li S."/>
        </authorList>
    </citation>
    <scope>NUCLEOTIDE SEQUENCE [LARGE SCALE GENOMIC DNA]</scope>
    <source>
        <strain evidence="8 9">DE-13</strain>
    </source>
</reference>
<proteinExistence type="inferred from homology"/>
<dbReference type="InterPro" id="IPR010998">
    <property type="entry name" value="Integrase_recombinase_N"/>
</dbReference>
<dbReference type="RefSeq" id="WP_062067731.1">
    <property type="nucleotide sequence ID" value="NZ_CP013264.1"/>
</dbReference>
<comment type="similarity">
    <text evidence="1">Belongs to the 'phage' integrase family.</text>
</comment>
<dbReference type="Gene3D" id="1.10.150.130">
    <property type="match status" value="1"/>
</dbReference>
<dbReference type="EMBL" id="CP013264">
    <property type="protein sequence ID" value="ALR22061.1"/>
    <property type="molecule type" value="Genomic_DNA"/>
</dbReference>
<dbReference type="Proteomes" id="UP000056968">
    <property type="component" value="Chromosome"/>
</dbReference>
<keyword evidence="9" id="KW-1185">Reference proteome</keyword>
<sequence length="386" mass="42754">MTSIRKRSWLAPDGTEKTAWLVDYRDQGGKRRAKSFARKKDAETWLTQAAWEVSKGVHTADSQSVTVKAAAKLWIDKAEGEGRERGTVQQYRQLADLHILPLIGGERLTRLTRPSVEAFRDELVKTRSKAMAGKAIRALSSILTEAQRRGLVAQNVAKEVRVIRSAREKGKVEIPAKAELKALIDHAPDDLKPMVMTAIFTGLRASELRGLRWADIDLKAAVVTVAQRADRFGEIGRPKSEAGHRTIPIPPALVAELRAWKLRCPKGEFGLAFPNSRGGVQQYSHMLRRKFFPLQIAAGVCDPVMEKGEPKLDANGRPVMEPRYGFHSLRHAAASAWIKQRIDLKRLKVWMGHSSIQITIDTYGHLMADASGDAALIAAAQADLLS</sequence>
<dbReference type="Gene3D" id="1.10.443.10">
    <property type="entry name" value="Intergrase catalytic core"/>
    <property type="match status" value="1"/>
</dbReference>
<dbReference type="InterPro" id="IPR013762">
    <property type="entry name" value="Integrase-like_cat_sf"/>
</dbReference>
<dbReference type="GO" id="GO:0015074">
    <property type="term" value="P:DNA integration"/>
    <property type="evidence" value="ECO:0007669"/>
    <property type="project" value="UniProtKB-KW"/>
</dbReference>
<feature type="domain" description="Tyr recombinase" evidence="6">
    <location>
        <begin position="170"/>
        <end position="377"/>
    </location>
</feature>
<evidence type="ECO:0000256" key="1">
    <source>
        <dbReference type="ARBA" id="ARBA00008857"/>
    </source>
</evidence>
<evidence type="ECO:0000259" key="6">
    <source>
        <dbReference type="PROSITE" id="PS51898"/>
    </source>
</evidence>
<evidence type="ECO:0000313" key="8">
    <source>
        <dbReference type="EMBL" id="ALR22061.1"/>
    </source>
</evidence>
<dbReference type="InterPro" id="IPR044068">
    <property type="entry name" value="CB"/>
</dbReference>
<dbReference type="AlphaFoldDB" id="A0A0S3F395"/>
<gene>
    <name evidence="8" type="ORF">ATN00_18880</name>
</gene>
<evidence type="ECO:0000259" key="7">
    <source>
        <dbReference type="PROSITE" id="PS51900"/>
    </source>
</evidence>
<evidence type="ECO:0000256" key="2">
    <source>
        <dbReference type="ARBA" id="ARBA00022908"/>
    </source>
</evidence>
<dbReference type="Pfam" id="PF00589">
    <property type="entry name" value="Phage_integrase"/>
    <property type="match status" value="1"/>
</dbReference>
<evidence type="ECO:0000256" key="4">
    <source>
        <dbReference type="ARBA" id="ARBA00023172"/>
    </source>
</evidence>
<dbReference type="SUPFAM" id="SSF56349">
    <property type="entry name" value="DNA breaking-rejoining enzymes"/>
    <property type="match status" value="1"/>
</dbReference>
<evidence type="ECO:0000256" key="5">
    <source>
        <dbReference type="PROSITE-ProRule" id="PRU01248"/>
    </source>
</evidence>
<dbReference type="PANTHER" id="PTHR30349">
    <property type="entry name" value="PHAGE INTEGRASE-RELATED"/>
    <property type="match status" value="1"/>
</dbReference>
<dbReference type="GO" id="GO:0006310">
    <property type="term" value="P:DNA recombination"/>
    <property type="evidence" value="ECO:0007669"/>
    <property type="project" value="UniProtKB-KW"/>
</dbReference>
<dbReference type="OrthoDB" id="6388170at2"/>